<feature type="region of interest" description="Disordered" evidence="1">
    <location>
        <begin position="70"/>
        <end position="90"/>
    </location>
</feature>
<comment type="caution">
    <text evidence="2">The sequence shown here is derived from an EMBL/GenBank/DDBJ whole genome shotgun (WGS) entry which is preliminary data.</text>
</comment>
<dbReference type="GO" id="GO:0003677">
    <property type="term" value="F:DNA binding"/>
    <property type="evidence" value="ECO:0007669"/>
    <property type="project" value="InterPro"/>
</dbReference>
<evidence type="ECO:0000313" key="2">
    <source>
        <dbReference type="EMBL" id="KIP90436.1"/>
    </source>
</evidence>
<name>A0A0D0JUH3_9PSED</name>
<dbReference type="AlphaFoldDB" id="A0A0D0JUH3"/>
<dbReference type="Gene3D" id="1.10.260.40">
    <property type="entry name" value="lambda repressor-like DNA-binding domains"/>
    <property type="match status" value="1"/>
</dbReference>
<organism evidence="2 3">
    <name type="scientific">Pseudomonas fulva</name>
    <dbReference type="NCBI Taxonomy" id="47880"/>
    <lineage>
        <taxon>Bacteria</taxon>
        <taxon>Pseudomonadati</taxon>
        <taxon>Pseudomonadota</taxon>
        <taxon>Gammaproteobacteria</taxon>
        <taxon>Pseudomonadales</taxon>
        <taxon>Pseudomonadaceae</taxon>
        <taxon>Pseudomonas</taxon>
    </lineage>
</organism>
<reference evidence="2 3" key="1">
    <citation type="submission" date="2014-12" db="EMBL/GenBank/DDBJ databases">
        <title>16Stimator: statistical estimation of ribosomal gene copy numbers from draft genome assemblies.</title>
        <authorList>
            <person name="Perisin M.A."/>
            <person name="Vetter M."/>
            <person name="Gilbert J.A."/>
            <person name="Bergelson J."/>
        </authorList>
    </citation>
    <scope>NUCLEOTIDE SEQUENCE [LARGE SCALE GENOMIC DNA]</scope>
    <source>
        <strain evidence="2 3">MEJ086</strain>
    </source>
</reference>
<gene>
    <name evidence="2" type="ORF">RU08_23050</name>
</gene>
<dbReference type="EMBL" id="JXQW01000097">
    <property type="protein sequence ID" value="KIP90436.1"/>
    <property type="molecule type" value="Genomic_DNA"/>
</dbReference>
<dbReference type="Proteomes" id="UP000032068">
    <property type="component" value="Unassembled WGS sequence"/>
</dbReference>
<evidence type="ECO:0000256" key="1">
    <source>
        <dbReference type="SAM" id="MobiDB-lite"/>
    </source>
</evidence>
<sequence>MKSTQDRVRYFMSILGHREVGEATGLKEERCKTIRYDKRANLRTNELDLIANRYPEYSLWLRTGMTAPETGQIDPDYAEANRNLTGQNAG</sequence>
<dbReference type="InterPro" id="IPR010982">
    <property type="entry name" value="Lambda_DNA-bd_dom_sf"/>
</dbReference>
<evidence type="ECO:0000313" key="3">
    <source>
        <dbReference type="Proteomes" id="UP000032068"/>
    </source>
</evidence>
<proteinExistence type="predicted"/>
<protein>
    <recommendedName>
        <fullName evidence="4">DNA-binding protein</fullName>
    </recommendedName>
</protein>
<accession>A0A0D0JUH3</accession>
<evidence type="ECO:0008006" key="4">
    <source>
        <dbReference type="Google" id="ProtNLM"/>
    </source>
</evidence>